<evidence type="ECO:0000313" key="1">
    <source>
        <dbReference type="EMBL" id="KAE8145554.1"/>
    </source>
</evidence>
<protein>
    <submittedName>
        <fullName evidence="1">Uncharacterized protein</fullName>
    </submittedName>
</protein>
<accession>A0A5N6TGP9</accession>
<name>A0A5N6TGP9_ASPAV</name>
<keyword evidence="2" id="KW-1185">Reference proteome</keyword>
<dbReference type="EMBL" id="ML742334">
    <property type="protein sequence ID" value="KAE8145554.1"/>
    <property type="molecule type" value="Genomic_DNA"/>
</dbReference>
<dbReference type="Proteomes" id="UP000325780">
    <property type="component" value="Unassembled WGS sequence"/>
</dbReference>
<evidence type="ECO:0000313" key="2">
    <source>
        <dbReference type="Proteomes" id="UP000325780"/>
    </source>
</evidence>
<proteinExistence type="predicted"/>
<gene>
    <name evidence="1" type="ORF">BDV25DRAFT_164397</name>
</gene>
<organism evidence="1 2">
    <name type="scientific">Aspergillus avenaceus</name>
    <dbReference type="NCBI Taxonomy" id="36643"/>
    <lineage>
        <taxon>Eukaryota</taxon>
        <taxon>Fungi</taxon>
        <taxon>Dikarya</taxon>
        <taxon>Ascomycota</taxon>
        <taxon>Pezizomycotina</taxon>
        <taxon>Eurotiomycetes</taxon>
        <taxon>Eurotiomycetidae</taxon>
        <taxon>Eurotiales</taxon>
        <taxon>Aspergillaceae</taxon>
        <taxon>Aspergillus</taxon>
        <taxon>Aspergillus subgen. Circumdati</taxon>
    </lineage>
</organism>
<reference evidence="1 2" key="1">
    <citation type="submission" date="2019-04" db="EMBL/GenBank/DDBJ databases">
        <title>Friends and foes A comparative genomics study of 23 Aspergillus species from section Flavi.</title>
        <authorList>
            <consortium name="DOE Joint Genome Institute"/>
            <person name="Kjaerbolling I."/>
            <person name="Vesth T."/>
            <person name="Frisvad J.C."/>
            <person name="Nybo J.L."/>
            <person name="Theobald S."/>
            <person name="Kildgaard S."/>
            <person name="Isbrandt T."/>
            <person name="Kuo A."/>
            <person name="Sato A."/>
            <person name="Lyhne E.K."/>
            <person name="Kogle M.E."/>
            <person name="Wiebenga A."/>
            <person name="Kun R.S."/>
            <person name="Lubbers R.J."/>
            <person name="Makela M.R."/>
            <person name="Barry K."/>
            <person name="Chovatia M."/>
            <person name="Clum A."/>
            <person name="Daum C."/>
            <person name="Haridas S."/>
            <person name="He G."/>
            <person name="LaButti K."/>
            <person name="Lipzen A."/>
            <person name="Mondo S."/>
            <person name="Riley R."/>
            <person name="Salamov A."/>
            <person name="Simmons B.A."/>
            <person name="Magnuson J.K."/>
            <person name="Henrissat B."/>
            <person name="Mortensen U.H."/>
            <person name="Larsen T.O."/>
            <person name="Devries R.P."/>
            <person name="Grigoriev I.V."/>
            <person name="Machida M."/>
            <person name="Baker S.E."/>
            <person name="Andersen M.R."/>
        </authorList>
    </citation>
    <scope>NUCLEOTIDE SEQUENCE [LARGE SCALE GENOMIC DNA]</scope>
    <source>
        <strain evidence="1 2">IBT 18842</strain>
    </source>
</reference>
<sequence>MRTVISFFPFTAFPTACMSTDVGNIQKFLGLMQRCLSPFSGQHEHIVPGGGIHAGSHTIRTQARVKPSHG</sequence>
<dbReference type="AlphaFoldDB" id="A0A5N6TGP9"/>